<evidence type="ECO:0000313" key="9">
    <source>
        <dbReference type="EMBL" id="MDL5057579.1"/>
    </source>
</evidence>
<feature type="transmembrane region" description="Helical" evidence="8">
    <location>
        <begin position="20"/>
        <end position="38"/>
    </location>
</feature>
<evidence type="ECO:0000256" key="2">
    <source>
        <dbReference type="ARBA" id="ARBA00022475"/>
    </source>
</evidence>
<organism evidence="9 10">
    <name type="scientific">Geitlerinema calcuttense NRMC-F 0142</name>
    <dbReference type="NCBI Taxonomy" id="2922238"/>
    <lineage>
        <taxon>Bacteria</taxon>
        <taxon>Bacillati</taxon>
        <taxon>Cyanobacteriota</taxon>
        <taxon>Cyanophyceae</taxon>
        <taxon>Geitlerinematales</taxon>
        <taxon>Geitlerinemataceae</taxon>
        <taxon>Geitlerinema</taxon>
    </lineage>
</organism>
<keyword evidence="5 8" id="KW-0812">Transmembrane</keyword>
<name>A0ABT7LZZ2_9CYAN</name>
<keyword evidence="3 9" id="KW-0328">Glycosyltransferase</keyword>
<comment type="caution">
    <text evidence="9">The sequence shown here is derived from an EMBL/GenBank/DDBJ whole genome shotgun (WGS) entry which is preliminary data.</text>
</comment>
<keyword evidence="6 8" id="KW-1133">Transmembrane helix</keyword>
<dbReference type="InterPro" id="IPR050297">
    <property type="entry name" value="LipidA_mod_glycosyltrf_83"/>
</dbReference>
<evidence type="ECO:0000256" key="4">
    <source>
        <dbReference type="ARBA" id="ARBA00022679"/>
    </source>
</evidence>
<protein>
    <submittedName>
        <fullName evidence="9">Glycosyltransferase family 39 protein</fullName>
        <ecNumber evidence="9">2.4.-.-</ecNumber>
    </submittedName>
</protein>
<keyword evidence="2" id="KW-1003">Cell membrane</keyword>
<accession>A0ABT7LZZ2</accession>
<evidence type="ECO:0000256" key="5">
    <source>
        <dbReference type="ARBA" id="ARBA00022692"/>
    </source>
</evidence>
<evidence type="ECO:0000256" key="6">
    <source>
        <dbReference type="ARBA" id="ARBA00022989"/>
    </source>
</evidence>
<dbReference type="PANTHER" id="PTHR33908">
    <property type="entry name" value="MANNOSYLTRANSFERASE YKCB-RELATED"/>
    <property type="match status" value="1"/>
</dbReference>
<dbReference type="EC" id="2.4.-.-" evidence="9"/>
<dbReference type="Proteomes" id="UP001230986">
    <property type="component" value="Unassembled WGS sequence"/>
</dbReference>
<evidence type="ECO:0000313" key="10">
    <source>
        <dbReference type="Proteomes" id="UP001230986"/>
    </source>
</evidence>
<feature type="transmembrane region" description="Helical" evidence="8">
    <location>
        <begin position="293"/>
        <end position="311"/>
    </location>
</feature>
<keyword evidence="7 8" id="KW-0472">Membrane</keyword>
<feature type="transmembrane region" description="Helical" evidence="8">
    <location>
        <begin position="87"/>
        <end position="105"/>
    </location>
</feature>
<evidence type="ECO:0000256" key="7">
    <source>
        <dbReference type="ARBA" id="ARBA00023136"/>
    </source>
</evidence>
<evidence type="ECO:0000256" key="3">
    <source>
        <dbReference type="ARBA" id="ARBA00022676"/>
    </source>
</evidence>
<dbReference type="RefSeq" id="WP_284476013.1">
    <property type="nucleotide sequence ID" value="NZ_JASVEJ010000034.1"/>
</dbReference>
<dbReference type="EMBL" id="JASVEJ010000034">
    <property type="protein sequence ID" value="MDL5057579.1"/>
    <property type="molecule type" value="Genomic_DNA"/>
</dbReference>
<feature type="transmembrane region" description="Helical" evidence="8">
    <location>
        <begin position="209"/>
        <end position="228"/>
    </location>
</feature>
<evidence type="ECO:0000256" key="1">
    <source>
        <dbReference type="ARBA" id="ARBA00004651"/>
    </source>
</evidence>
<comment type="subcellular location">
    <subcellularLocation>
        <location evidence="1">Cell membrane</location>
        <topology evidence="1">Multi-pass membrane protein</topology>
    </subcellularLocation>
</comment>
<feature type="transmembrane region" description="Helical" evidence="8">
    <location>
        <begin position="170"/>
        <end position="197"/>
    </location>
</feature>
<feature type="transmembrane region" description="Helical" evidence="8">
    <location>
        <begin position="267"/>
        <end position="286"/>
    </location>
</feature>
<gene>
    <name evidence="9" type="ORF">QQ055_08935</name>
</gene>
<dbReference type="GO" id="GO:0016757">
    <property type="term" value="F:glycosyltransferase activity"/>
    <property type="evidence" value="ECO:0007669"/>
    <property type="project" value="UniProtKB-KW"/>
</dbReference>
<reference evidence="9 10" key="1">
    <citation type="submission" date="2023-06" db="EMBL/GenBank/DDBJ databases">
        <title>Whole genome sequence of Oscillatoria calcuttensis NRMC-F 0142.</title>
        <authorList>
            <person name="Shakena Fathima T."/>
            <person name="Muralitharan G."/>
            <person name="Thajuddin N."/>
        </authorList>
    </citation>
    <scope>NUCLEOTIDE SEQUENCE [LARGE SCALE GENOMIC DNA]</scope>
    <source>
        <strain evidence="9 10">NRMC-F 0142</strain>
    </source>
</reference>
<feature type="transmembrane region" description="Helical" evidence="8">
    <location>
        <begin position="139"/>
        <end position="158"/>
    </location>
</feature>
<feature type="transmembrane region" description="Helical" evidence="8">
    <location>
        <begin position="317"/>
        <end position="338"/>
    </location>
</feature>
<dbReference type="PANTHER" id="PTHR33908:SF3">
    <property type="entry name" value="UNDECAPRENYL PHOSPHATE-ALPHA-4-AMINO-4-DEOXY-L-ARABINOSE ARABINOSYL TRANSFERASE"/>
    <property type="match status" value="1"/>
</dbReference>
<sequence length="498" mass="56452">MSSPLASPQRISSIREIPFHPGIPIGFIVLLAAILYFFQLDAKSLWIDELISIADAQNVAFPPTFSKGRLLYYLLLRGWMLLGHHDAWLRSLSVLFALGSVILIYHLGCRLFRPATGLIAALLFALSPTIINHAQEVRYYTLSLFLGLAGSLLLVRAIDRPGAIQPLLGWSIFRILAIVTTPINAALAIADGAIVVWHFRRNKRAIGRFLGGAIAIALGSLPSLYSILNSRGSHWVEASTPGLSHVLREIRFLTAYPFPPTPPYQTLFFQGFILVLWGLVAIALWLRPPEPRVTWVSIWAFVPLGAIFMLSQGSRSFWVTRYLLLVSPYLFLSIAIALEKLWQRWRILALGVLFVYAIALSLGLHAYYTRSDRYIGVTGNYRDLIQTISNREQPGDRILWISSHTRPQLALNHYYSGKASINYPQPLPRDRLNETALRAWIAQLPFSPSRTWLVYPNNRITPEFSTLLENQFQVQFHRDFRNAHLWLLVPRSLPQNRS</sequence>
<keyword evidence="10" id="KW-1185">Reference proteome</keyword>
<proteinExistence type="predicted"/>
<feature type="transmembrane region" description="Helical" evidence="8">
    <location>
        <begin position="345"/>
        <end position="368"/>
    </location>
</feature>
<evidence type="ECO:0000256" key="8">
    <source>
        <dbReference type="SAM" id="Phobius"/>
    </source>
</evidence>
<keyword evidence="4 9" id="KW-0808">Transferase</keyword>